<evidence type="ECO:0000256" key="1">
    <source>
        <dbReference type="ARBA" id="ARBA00022833"/>
    </source>
</evidence>
<dbReference type="GO" id="GO:0016137">
    <property type="term" value="P:glycoside metabolic process"/>
    <property type="evidence" value="ECO:0007669"/>
    <property type="project" value="UniProtKB-ARBA"/>
</dbReference>
<accession>A0A2I2KX70</accession>
<dbReference type="SUPFAM" id="SSF102588">
    <property type="entry name" value="LmbE-like"/>
    <property type="match status" value="1"/>
</dbReference>
<gene>
    <name evidence="3" type="ORF">FRACA_430003</name>
</gene>
<dbReference type="Proteomes" id="UP000234331">
    <property type="component" value="Unassembled WGS sequence"/>
</dbReference>
<dbReference type="PANTHER" id="PTHR12993">
    <property type="entry name" value="N-ACETYLGLUCOSAMINYL-PHOSPHATIDYLINOSITOL DE-N-ACETYLASE-RELATED"/>
    <property type="match status" value="1"/>
</dbReference>
<sequence length="255" mass="27656">MQQEQEQSAGPGRPFTDAGTPESVWQAWRPGWAEFELTSPPPRAVVVAPHPDDEVLGVGGLLLRLHGLGTELAVVAVTDGDASHPGSPTLSPERLARRRIAEQAAALAELGLGDVPVHRAGLGDGRVAGHEDVLADLVAPLLTPACWVLTTWREDRHPDHEATGRAVALAAGRVGARMIEYPVWTWHWARPRDPRVPWSRARSVALPDSVRQAKRRAVEHYRSQIAPLSDDPADAAVLGPEILARLLRPTETLFV</sequence>
<dbReference type="AlphaFoldDB" id="A0A2I2KX70"/>
<dbReference type="Pfam" id="PF02585">
    <property type="entry name" value="PIG-L"/>
    <property type="match status" value="1"/>
</dbReference>
<dbReference type="PANTHER" id="PTHR12993:SF29">
    <property type="entry name" value="BLR3841 PROTEIN"/>
    <property type="match status" value="1"/>
</dbReference>
<dbReference type="OrthoDB" id="116799at2"/>
<protein>
    <submittedName>
        <fullName evidence="3">Putative LmbE-like protein</fullName>
    </submittedName>
</protein>
<keyword evidence="4" id="KW-1185">Reference proteome</keyword>
<evidence type="ECO:0000313" key="3">
    <source>
        <dbReference type="EMBL" id="SNQ50260.1"/>
    </source>
</evidence>
<evidence type="ECO:0000313" key="4">
    <source>
        <dbReference type="Proteomes" id="UP000234331"/>
    </source>
</evidence>
<dbReference type="RefSeq" id="WP_101833568.1">
    <property type="nucleotide sequence ID" value="NZ_FZMO01000368.1"/>
</dbReference>
<dbReference type="InterPro" id="IPR024078">
    <property type="entry name" value="LmbE-like_dom_sf"/>
</dbReference>
<reference evidence="3 4" key="1">
    <citation type="submission" date="2017-06" db="EMBL/GenBank/DDBJ databases">
        <authorList>
            <person name="Kim H.J."/>
            <person name="Triplett B.A."/>
        </authorList>
    </citation>
    <scope>NUCLEOTIDE SEQUENCE [LARGE SCALE GENOMIC DNA]</scope>
    <source>
        <strain evidence="3">FRACA_ARgP5</strain>
    </source>
</reference>
<evidence type="ECO:0000256" key="2">
    <source>
        <dbReference type="SAM" id="MobiDB-lite"/>
    </source>
</evidence>
<proteinExistence type="predicted"/>
<name>A0A2I2KX70_9ACTN</name>
<organism evidence="3 4">
    <name type="scientific">Frankia canadensis</name>
    <dbReference type="NCBI Taxonomy" id="1836972"/>
    <lineage>
        <taxon>Bacteria</taxon>
        <taxon>Bacillati</taxon>
        <taxon>Actinomycetota</taxon>
        <taxon>Actinomycetes</taxon>
        <taxon>Frankiales</taxon>
        <taxon>Frankiaceae</taxon>
        <taxon>Frankia</taxon>
    </lineage>
</organism>
<dbReference type="EMBL" id="FZMO01000368">
    <property type="protein sequence ID" value="SNQ50260.1"/>
    <property type="molecule type" value="Genomic_DNA"/>
</dbReference>
<dbReference type="GO" id="GO:0016811">
    <property type="term" value="F:hydrolase activity, acting on carbon-nitrogen (but not peptide) bonds, in linear amides"/>
    <property type="evidence" value="ECO:0007669"/>
    <property type="project" value="TreeGrafter"/>
</dbReference>
<feature type="region of interest" description="Disordered" evidence="2">
    <location>
        <begin position="1"/>
        <end position="22"/>
    </location>
</feature>
<dbReference type="InterPro" id="IPR003737">
    <property type="entry name" value="GlcNAc_PI_deacetylase-related"/>
</dbReference>
<dbReference type="Gene3D" id="3.40.50.10320">
    <property type="entry name" value="LmbE-like"/>
    <property type="match status" value="1"/>
</dbReference>
<keyword evidence="1" id="KW-0862">Zinc</keyword>